<protein>
    <recommendedName>
        <fullName evidence="5">Bifunctional inhibitor/plant lipid transfer protein/seed storage helical domain-containing protein</fullName>
    </recommendedName>
</protein>
<dbReference type="Proteomes" id="UP000823775">
    <property type="component" value="Unassembled WGS sequence"/>
</dbReference>
<evidence type="ECO:0000256" key="1">
    <source>
        <dbReference type="ARBA" id="ARBA00008262"/>
    </source>
</evidence>
<dbReference type="InterPro" id="IPR000617">
    <property type="entry name" value="Napin/2SS/CON"/>
</dbReference>
<accession>A0ABS8RZF1</accession>
<dbReference type="InterPro" id="IPR036312">
    <property type="entry name" value="Bifun_inhib/LTP/seed_sf"/>
</dbReference>
<keyword evidence="2" id="KW-0758">Storage protein</keyword>
<feature type="chain" id="PRO_5046820635" description="Bifunctional inhibitor/plant lipid transfer protein/seed storage helical domain-containing protein" evidence="4">
    <location>
        <begin position="24"/>
        <end position="138"/>
    </location>
</feature>
<comment type="similarity">
    <text evidence="1">Belongs to the 2S seed storage albumins family.</text>
</comment>
<dbReference type="PANTHER" id="PTHR35496">
    <property type="entry name" value="2S SEED STORAGE PROTEIN 1-RELATED"/>
    <property type="match status" value="1"/>
</dbReference>
<feature type="domain" description="Bifunctional inhibitor/plant lipid transfer protein/seed storage helical" evidence="5">
    <location>
        <begin position="40"/>
        <end position="136"/>
    </location>
</feature>
<evidence type="ECO:0000256" key="3">
    <source>
        <dbReference type="ARBA" id="ARBA00023129"/>
    </source>
</evidence>
<dbReference type="EMBL" id="JACEIK010000149">
    <property type="protein sequence ID" value="MCD7450954.1"/>
    <property type="molecule type" value="Genomic_DNA"/>
</dbReference>
<keyword evidence="7" id="KW-1185">Reference proteome</keyword>
<reference evidence="6 7" key="1">
    <citation type="journal article" date="2021" name="BMC Genomics">
        <title>Datura genome reveals duplications of psychoactive alkaloid biosynthetic genes and high mutation rate following tissue culture.</title>
        <authorList>
            <person name="Rajewski A."/>
            <person name="Carter-House D."/>
            <person name="Stajich J."/>
            <person name="Litt A."/>
        </authorList>
    </citation>
    <scope>NUCLEOTIDE SEQUENCE [LARGE SCALE GENOMIC DNA]</scope>
    <source>
        <strain evidence="6">AR-01</strain>
    </source>
</reference>
<gene>
    <name evidence="6" type="ORF">HAX54_009102</name>
</gene>
<comment type="caution">
    <text evidence="6">The sequence shown here is derived from an EMBL/GenBank/DDBJ whole genome shotgun (WGS) entry which is preliminary data.</text>
</comment>
<dbReference type="PANTHER" id="PTHR35496:SF4">
    <property type="entry name" value="2S SULFUR-RICH SEED STORAGE PROTEIN 2-LIKE"/>
    <property type="match status" value="1"/>
</dbReference>
<dbReference type="SUPFAM" id="SSF47699">
    <property type="entry name" value="Bifunctional inhibitor/lipid-transfer protein/seed storage 2S albumin"/>
    <property type="match status" value="1"/>
</dbReference>
<evidence type="ECO:0000313" key="7">
    <source>
        <dbReference type="Proteomes" id="UP000823775"/>
    </source>
</evidence>
<dbReference type="Gene3D" id="1.10.110.10">
    <property type="entry name" value="Plant lipid-transfer and hydrophobic proteins"/>
    <property type="match status" value="1"/>
</dbReference>
<keyword evidence="4" id="KW-0732">Signal</keyword>
<evidence type="ECO:0000256" key="4">
    <source>
        <dbReference type="SAM" id="SignalP"/>
    </source>
</evidence>
<organism evidence="6 7">
    <name type="scientific">Datura stramonium</name>
    <name type="common">Jimsonweed</name>
    <name type="synonym">Common thornapple</name>
    <dbReference type="NCBI Taxonomy" id="4076"/>
    <lineage>
        <taxon>Eukaryota</taxon>
        <taxon>Viridiplantae</taxon>
        <taxon>Streptophyta</taxon>
        <taxon>Embryophyta</taxon>
        <taxon>Tracheophyta</taxon>
        <taxon>Spermatophyta</taxon>
        <taxon>Magnoliopsida</taxon>
        <taxon>eudicotyledons</taxon>
        <taxon>Gunneridae</taxon>
        <taxon>Pentapetalae</taxon>
        <taxon>asterids</taxon>
        <taxon>lamiids</taxon>
        <taxon>Solanales</taxon>
        <taxon>Solanaceae</taxon>
        <taxon>Solanoideae</taxon>
        <taxon>Datureae</taxon>
        <taxon>Datura</taxon>
    </lineage>
</organism>
<dbReference type="Pfam" id="PF00234">
    <property type="entry name" value="Tryp_alpha_amyl"/>
    <property type="match status" value="1"/>
</dbReference>
<sequence length="138" mass="15684">MGKNISVAAAAALVLCLLAVASANTFTVTVTEEEDNPQRCQEQIQLNHCRMYLSGRRQYYGDELSMVTDEDEINQGQEHLQQCCQELRNIDTQCRCPALKRLVTQARGSAQSQEAERMLGRARYLPRMCNIQPIQCRF</sequence>
<evidence type="ECO:0000256" key="2">
    <source>
        <dbReference type="ARBA" id="ARBA00022761"/>
    </source>
</evidence>
<evidence type="ECO:0000259" key="5">
    <source>
        <dbReference type="SMART" id="SM00499"/>
    </source>
</evidence>
<dbReference type="InterPro" id="IPR016140">
    <property type="entry name" value="Bifunc_inhib/LTP/seed_store"/>
</dbReference>
<proteinExistence type="inferred from homology"/>
<name>A0ABS8RZF1_DATST</name>
<dbReference type="SMART" id="SM00499">
    <property type="entry name" value="AAI"/>
    <property type="match status" value="1"/>
</dbReference>
<keyword evidence="3" id="KW-0708">Seed storage protein</keyword>
<dbReference type="CDD" id="cd00261">
    <property type="entry name" value="AAI_SS"/>
    <property type="match status" value="1"/>
</dbReference>
<evidence type="ECO:0000313" key="6">
    <source>
        <dbReference type="EMBL" id="MCD7450954.1"/>
    </source>
</evidence>
<feature type="signal peptide" evidence="4">
    <location>
        <begin position="1"/>
        <end position="23"/>
    </location>
</feature>